<comment type="caution">
    <text evidence="1">The sequence shown here is derived from an EMBL/GenBank/DDBJ whole genome shotgun (WGS) entry which is preliminary data.</text>
</comment>
<accession>A0A844GEM1</accession>
<sequence length="197" mass="21498">MAALDTLLYSFDPATGESNGQPFTPNMDREGNPLRPAFTTFNPVPEAGLREVALFLDDSGSVPLDWNGSWRIRPDWRGVPLWSMASGEPVSIQRPGQTPADISAIDAEPPAAGHYWDGSGWKLDTARHAQRLAELRYTEARTALSASDTTLMRCYEAGIALPAEWVAYRKALRAIISAQSGDPTQLLPTRPAYPEGT</sequence>
<keyword evidence="2" id="KW-1185">Reference proteome</keyword>
<gene>
    <name evidence="1" type="ORF">GKE73_13460</name>
</gene>
<evidence type="ECO:0000313" key="1">
    <source>
        <dbReference type="EMBL" id="MTD33668.1"/>
    </source>
</evidence>
<organism evidence="1 2">
    <name type="scientific">Paludibacterium denitrificans</name>
    <dbReference type="NCBI Taxonomy" id="2675226"/>
    <lineage>
        <taxon>Bacteria</taxon>
        <taxon>Pseudomonadati</taxon>
        <taxon>Pseudomonadota</taxon>
        <taxon>Betaproteobacteria</taxon>
        <taxon>Neisseriales</taxon>
        <taxon>Chromobacteriaceae</taxon>
        <taxon>Paludibacterium</taxon>
    </lineage>
</organism>
<dbReference type="AlphaFoldDB" id="A0A844GEM1"/>
<evidence type="ECO:0000313" key="2">
    <source>
        <dbReference type="Proteomes" id="UP000446658"/>
    </source>
</evidence>
<name>A0A844GEM1_9NEIS</name>
<evidence type="ECO:0008006" key="3">
    <source>
        <dbReference type="Google" id="ProtNLM"/>
    </source>
</evidence>
<dbReference type="Proteomes" id="UP000446658">
    <property type="component" value="Unassembled WGS sequence"/>
</dbReference>
<dbReference type="EMBL" id="WLYX01000001">
    <property type="protein sequence ID" value="MTD33668.1"/>
    <property type="molecule type" value="Genomic_DNA"/>
</dbReference>
<protein>
    <recommendedName>
        <fullName evidence="3">Tail fiber assembly protein</fullName>
    </recommendedName>
</protein>
<dbReference type="RefSeq" id="WP_230370743.1">
    <property type="nucleotide sequence ID" value="NZ_WLYX01000001.1"/>
</dbReference>
<reference evidence="1 2" key="1">
    <citation type="submission" date="2019-11" db="EMBL/GenBank/DDBJ databases">
        <title>Draft genome sequence of Paludibacterium sp. dN18-1.</title>
        <authorList>
            <person name="Im W.-T."/>
        </authorList>
    </citation>
    <scope>NUCLEOTIDE SEQUENCE [LARGE SCALE GENOMIC DNA]</scope>
    <source>
        <strain evidence="2">dN 18-1</strain>
    </source>
</reference>
<proteinExistence type="predicted"/>